<dbReference type="InterPro" id="IPR032466">
    <property type="entry name" value="Metal_Hydrolase"/>
</dbReference>
<dbReference type="PANTHER" id="PTHR35563:SF2">
    <property type="entry name" value="BARREL METAL-DEPENDENT HYDROLASE, PUTATIVE (AFU_ORTHOLOGUE AFUA_1G16240)-RELATED"/>
    <property type="match status" value="1"/>
</dbReference>
<feature type="domain" description="Amidohydrolase-related" evidence="2">
    <location>
        <begin position="27"/>
        <end position="294"/>
    </location>
</feature>
<evidence type="ECO:0000313" key="4">
    <source>
        <dbReference type="Proteomes" id="UP000248021"/>
    </source>
</evidence>
<name>A0A2V3UI12_9HYPH</name>
<keyword evidence="4" id="KW-1185">Reference proteome</keyword>
<accession>A0A2V3UI12</accession>
<evidence type="ECO:0000313" key="3">
    <source>
        <dbReference type="EMBL" id="PXW65002.1"/>
    </source>
</evidence>
<dbReference type="AlphaFoldDB" id="A0A2V3UI12"/>
<dbReference type="InterPro" id="IPR006680">
    <property type="entry name" value="Amidohydro-rel"/>
</dbReference>
<gene>
    <name evidence="3" type="ORF">C7450_101763</name>
</gene>
<comment type="caution">
    <text evidence="3">The sequence shown here is derived from an EMBL/GenBank/DDBJ whole genome shotgun (WGS) entry which is preliminary data.</text>
</comment>
<dbReference type="EMBL" id="QJJK01000001">
    <property type="protein sequence ID" value="PXW65002.1"/>
    <property type="molecule type" value="Genomic_DNA"/>
</dbReference>
<dbReference type="SUPFAM" id="SSF51556">
    <property type="entry name" value="Metallo-dependent hydrolases"/>
    <property type="match status" value="1"/>
</dbReference>
<dbReference type="Gene3D" id="3.20.20.140">
    <property type="entry name" value="Metal-dependent hydrolases"/>
    <property type="match status" value="1"/>
</dbReference>
<dbReference type="Pfam" id="PF04909">
    <property type="entry name" value="Amidohydro_2"/>
    <property type="match status" value="1"/>
</dbReference>
<dbReference type="PANTHER" id="PTHR35563">
    <property type="entry name" value="BARREL METAL-DEPENDENT HYDROLASE, PUTATIVE (AFU_ORTHOLOGUE AFUA_1G16240)-RELATED"/>
    <property type="match status" value="1"/>
</dbReference>
<dbReference type="GO" id="GO:0016787">
    <property type="term" value="F:hydrolase activity"/>
    <property type="evidence" value="ECO:0007669"/>
    <property type="project" value="UniProtKB-KW"/>
</dbReference>
<organism evidence="3 4">
    <name type="scientific">Chelatococcus asaccharovorans</name>
    <dbReference type="NCBI Taxonomy" id="28210"/>
    <lineage>
        <taxon>Bacteria</taxon>
        <taxon>Pseudomonadati</taxon>
        <taxon>Pseudomonadota</taxon>
        <taxon>Alphaproteobacteria</taxon>
        <taxon>Hyphomicrobiales</taxon>
        <taxon>Chelatococcaceae</taxon>
        <taxon>Chelatococcus</taxon>
    </lineage>
</organism>
<dbReference type="InterPro" id="IPR052358">
    <property type="entry name" value="Aro_Compnd_Degr_Hydrolases"/>
</dbReference>
<reference evidence="3 4" key="1">
    <citation type="submission" date="2018-05" db="EMBL/GenBank/DDBJ databases">
        <title>Genomic Encyclopedia of Type Strains, Phase IV (KMG-IV): sequencing the most valuable type-strain genomes for metagenomic binning, comparative biology and taxonomic classification.</title>
        <authorList>
            <person name="Goeker M."/>
        </authorList>
    </citation>
    <scope>NUCLEOTIDE SEQUENCE [LARGE SCALE GENOMIC DNA]</scope>
    <source>
        <strain evidence="3 4">DSM 6462</strain>
    </source>
</reference>
<evidence type="ECO:0000256" key="1">
    <source>
        <dbReference type="SAM" id="MobiDB-lite"/>
    </source>
</evidence>
<feature type="region of interest" description="Disordered" evidence="1">
    <location>
        <begin position="1"/>
        <end position="23"/>
    </location>
</feature>
<protein>
    <submittedName>
        <fullName evidence="3">Putative TIM-barrel fold metal-dependent hydrolase</fullName>
    </submittedName>
</protein>
<dbReference type="Proteomes" id="UP000248021">
    <property type="component" value="Unassembled WGS sequence"/>
</dbReference>
<proteinExistence type="predicted"/>
<keyword evidence="3" id="KW-0378">Hydrolase</keyword>
<feature type="compositionally biased region" description="Pro residues" evidence="1">
    <location>
        <begin position="1"/>
        <end position="20"/>
    </location>
</feature>
<sequence length="294" mass="33120">MNVRPQPVPGPKRPVSPPRKPLPKGAWDCHAHVFGPFDRFPVSDERRYEPPLAPVEDYLAMLDTVGFANGVIVHASAKGFDMSNVADALARRPDTLVGVAVVAPDADDAEFSRLHDQGFRAIRFTENGGHSGRSFGTLYFDDLARLAPRLKEMGWHAQIWGRCDFIMNERQALDSYNLPLVFDHLGYVEAAKGVDDRVFQTFLAWVSTGDYWVKTTPVRISKTAPDYPEARPFFEALLRQVPDRLLFGSDWPYLSLDAAPPDVGHMVDLLDSWTGDDSLRQKMFVDNPNAFYRR</sequence>
<dbReference type="RefSeq" id="WP_170147028.1">
    <property type="nucleotide sequence ID" value="NZ_CAKNFM010000006.1"/>
</dbReference>
<evidence type="ECO:0000259" key="2">
    <source>
        <dbReference type="Pfam" id="PF04909"/>
    </source>
</evidence>